<feature type="compositionally biased region" description="Basic and acidic residues" evidence="9">
    <location>
        <begin position="72"/>
        <end position="82"/>
    </location>
</feature>
<dbReference type="Pfam" id="PF00383">
    <property type="entry name" value="dCMP_cyt_deam_1"/>
    <property type="match status" value="1"/>
</dbReference>
<name>A0ABQ5SDQ6_9CHLO</name>
<dbReference type="InterPro" id="IPR016193">
    <property type="entry name" value="Cytidine_deaminase-like"/>
</dbReference>
<evidence type="ECO:0000313" key="12">
    <source>
        <dbReference type="EMBL" id="GLI67919.1"/>
    </source>
</evidence>
<keyword evidence="6" id="KW-0862">Zinc</keyword>
<evidence type="ECO:0000256" key="10">
    <source>
        <dbReference type="SAM" id="Phobius"/>
    </source>
</evidence>
<feature type="compositionally biased region" description="Gly residues" evidence="9">
    <location>
        <begin position="166"/>
        <end position="177"/>
    </location>
</feature>
<comment type="similarity">
    <text evidence="2">Belongs to the cytidine and deoxycytidylate deaminase family.</text>
</comment>
<comment type="cofactor">
    <cofactor evidence="1">
        <name>Zn(2+)</name>
        <dbReference type="ChEBI" id="CHEBI:29105"/>
    </cofactor>
</comment>
<organism evidence="12 13">
    <name type="scientific">Volvox africanus</name>
    <dbReference type="NCBI Taxonomy" id="51714"/>
    <lineage>
        <taxon>Eukaryota</taxon>
        <taxon>Viridiplantae</taxon>
        <taxon>Chlorophyta</taxon>
        <taxon>core chlorophytes</taxon>
        <taxon>Chlorophyceae</taxon>
        <taxon>CS clade</taxon>
        <taxon>Chlamydomonadales</taxon>
        <taxon>Volvocaceae</taxon>
        <taxon>Volvox</taxon>
    </lineage>
</organism>
<sequence length="669" mass="69507">MAASQTPLLSHELSDKQWVPVLVVGALSGAVAGAVAAYISLRPRQAPSVIQHAPSLSVPTIQSEPGQNQAGRVDRRYKEQRRPPGSQVDIPSIERVCEGSNAPEVARETPVRPRSGKRMRSDELNAAVLSSGDGGATIVKLTEQTGAPDLRNKVDRASHVIVGAGSRSGDGGSGGAGSEALDPLQSPLQAFGRRDPTDPAPRSGSLSWDDYFMALAFLSAERSKDPNKQVGAVIVNCDNVILGIGYNGFPRGCCDSDLPWAKEARSPDGRLNHLATKYPYVVHAEANALLNKNAASVAGARIYVTMFPCNECAKLLIQAGVREVVYHEDKVLHLEDERIRDTVLETRKEDVAGAVGSGIDETGGDGGVVPPPSAGQQQRARHLRAQQAHQLWRVEGDAPFAARDAVLGSGREGGVSTPSVVLTPCMPLYGDDGDEELDIQDEWGAVHQQDEAVDQVREPGPSSAGSASLASLASATSPATTVAAVSGSPPTCLAVPESPKKTPIPPPHHESRTIAAVASAAVAAAMISLDTESTDADGAPWSGFWSHPRNAAGGGAVTRGTVPQPAVSSPAPSSAQILSSWARAPPPAEASEPVSHVAQGTAMAAQNTCSPGGRDVIEGGPTAGASDVCYLASLRLLRMAGVKLRQHTLQKVISIPGPAARSSGIVTAH</sequence>
<keyword evidence="5" id="KW-0378">Hydrolase</keyword>
<dbReference type="PANTHER" id="PTHR11086">
    <property type="entry name" value="DEOXYCYTIDYLATE DEAMINASE-RELATED"/>
    <property type="match status" value="1"/>
</dbReference>
<evidence type="ECO:0000313" key="13">
    <source>
        <dbReference type="Proteomes" id="UP001165090"/>
    </source>
</evidence>
<dbReference type="PROSITE" id="PS51747">
    <property type="entry name" value="CYT_DCMP_DEAMINASES_2"/>
    <property type="match status" value="1"/>
</dbReference>
<dbReference type="PANTHER" id="PTHR11086:SF18">
    <property type="entry name" value="DEOXYCYTIDYLATE DEAMINASE"/>
    <property type="match status" value="1"/>
</dbReference>
<reference evidence="12 13" key="1">
    <citation type="journal article" date="2023" name="IScience">
        <title>Expanded male sex-determining region conserved during the evolution of homothallism in the green alga Volvox.</title>
        <authorList>
            <person name="Yamamoto K."/>
            <person name="Matsuzaki R."/>
            <person name="Mahakham W."/>
            <person name="Heman W."/>
            <person name="Sekimoto H."/>
            <person name="Kawachi M."/>
            <person name="Minakuchi Y."/>
            <person name="Toyoda A."/>
            <person name="Nozaki H."/>
        </authorList>
    </citation>
    <scope>NUCLEOTIDE SEQUENCE [LARGE SCALE GENOMIC DNA]</scope>
    <source>
        <strain evidence="12 13">NIES-4468</strain>
    </source>
</reference>
<feature type="transmembrane region" description="Helical" evidence="10">
    <location>
        <begin position="18"/>
        <end position="41"/>
    </location>
</feature>
<dbReference type="InterPro" id="IPR015517">
    <property type="entry name" value="dCMP_deaminase-rel"/>
</dbReference>
<dbReference type="CDD" id="cd01286">
    <property type="entry name" value="deoxycytidylate_deaminase"/>
    <property type="match status" value="1"/>
</dbReference>
<keyword evidence="10" id="KW-1133">Transmembrane helix</keyword>
<evidence type="ECO:0000256" key="4">
    <source>
        <dbReference type="ARBA" id="ARBA00022727"/>
    </source>
</evidence>
<accession>A0ABQ5SDQ6</accession>
<feature type="region of interest" description="Disordered" evidence="9">
    <location>
        <begin position="57"/>
        <end position="121"/>
    </location>
</feature>
<feature type="region of interest" description="Disordered" evidence="9">
    <location>
        <begin position="163"/>
        <end position="183"/>
    </location>
</feature>
<feature type="domain" description="CMP/dCMP-type deaminase" evidence="11">
    <location>
        <begin position="207"/>
        <end position="342"/>
    </location>
</feature>
<dbReference type="InterPro" id="IPR035105">
    <property type="entry name" value="Deoxycytidylate_deaminase_dom"/>
</dbReference>
<dbReference type="PROSITE" id="PS00903">
    <property type="entry name" value="CYT_DCMP_DEAMINASES_1"/>
    <property type="match status" value="1"/>
</dbReference>
<keyword evidence="10" id="KW-0812">Transmembrane</keyword>
<evidence type="ECO:0000256" key="1">
    <source>
        <dbReference type="ARBA" id="ARBA00001947"/>
    </source>
</evidence>
<evidence type="ECO:0000256" key="8">
    <source>
        <dbReference type="ARBA" id="ARBA00041763"/>
    </source>
</evidence>
<keyword evidence="3" id="KW-0479">Metal-binding</keyword>
<dbReference type="EC" id="3.5.4.12" evidence="7"/>
<gene>
    <name evidence="12" type="ORF">VaNZ11_012246</name>
</gene>
<keyword evidence="10" id="KW-0472">Membrane</keyword>
<feature type="compositionally biased region" description="Low complexity" evidence="9">
    <location>
        <begin position="459"/>
        <end position="488"/>
    </location>
</feature>
<evidence type="ECO:0000256" key="2">
    <source>
        <dbReference type="ARBA" id="ARBA00006576"/>
    </source>
</evidence>
<evidence type="ECO:0000256" key="9">
    <source>
        <dbReference type="SAM" id="MobiDB-lite"/>
    </source>
</evidence>
<evidence type="ECO:0000256" key="5">
    <source>
        <dbReference type="ARBA" id="ARBA00022801"/>
    </source>
</evidence>
<evidence type="ECO:0000256" key="3">
    <source>
        <dbReference type="ARBA" id="ARBA00022723"/>
    </source>
</evidence>
<dbReference type="SUPFAM" id="SSF53927">
    <property type="entry name" value="Cytidine deaminase-like"/>
    <property type="match status" value="1"/>
</dbReference>
<dbReference type="Gene3D" id="3.40.140.10">
    <property type="entry name" value="Cytidine Deaminase, domain 2"/>
    <property type="match status" value="1"/>
</dbReference>
<evidence type="ECO:0000256" key="6">
    <source>
        <dbReference type="ARBA" id="ARBA00022833"/>
    </source>
</evidence>
<dbReference type="Proteomes" id="UP001165090">
    <property type="component" value="Unassembled WGS sequence"/>
</dbReference>
<keyword evidence="4" id="KW-0545">Nucleotide biosynthesis</keyword>
<dbReference type="EMBL" id="BSDZ01000079">
    <property type="protein sequence ID" value="GLI67919.1"/>
    <property type="molecule type" value="Genomic_DNA"/>
</dbReference>
<evidence type="ECO:0000259" key="11">
    <source>
        <dbReference type="PROSITE" id="PS51747"/>
    </source>
</evidence>
<proteinExistence type="inferred from homology"/>
<comment type="caution">
    <text evidence="12">The sequence shown here is derived from an EMBL/GenBank/DDBJ whole genome shotgun (WGS) entry which is preliminary data.</text>
</comment>
<evidence type="ECO:0000256" key="7">
    <source>
        <dbReference type="ARBA" id="ARBA00038938"/>
    </source>
</evidence>
<feature type="compositionally biased region" description="Polar residues" evidence="9">
    <location>
        <begin position="57"/>
        <end position="70"/>
    </location>
</feature>
<dbReference type="InterPro" id="IPR002125">
    <property type="entry name" value="CMP_dCMP_dom"/>
</dbReference>
<protein>
    <recommendedName>
        <fullName evidence="8">dCMP deaminase</fullName>
        <ecNumber evidence="7">3.5.4.12</ecNumber>
    </recommendedName>
    <alternativeName>
        <fullName evidence="8">dCMP deaminase</fullName>
    </alternativeName>
</protein>
<keyword evidence="13" id="KW-1185">Reference proteome</keyword>
<dbReference type="InterPro" id="IPR016192">
    <property type="entry name" value="APOBEC/CMP_deaminase_Zn-bd"/>
</dbReference>
<feature type="region of interest" description="Disordered" evidence="9">
    <location>
        <begin position="449"/>
        <end position="510"/>
    </location>
</feature>